<comment type="caution">
    <text evidence="10">The sequence shown here is derived from an EMBL/GenBank/DDBJ whole genome shotgun (WGS) entry which is preliminary data.</text>
</comment>
<keyword evidence="4 8" id="KW-0998">Cell outer membrane</keyword>
<name>E7G389_9HELI</name>
<evidence type="ECO:0000256" key="7">
    <source>
        <dbReference type="ARBA" id="ARBA00032680"/>
    </source>
</evidence>
<evidence type="ECO:0000256" key="2">
    <source>
        <dbReference type="ARBA" id="ARBA00015547"/>
    </source>
</evidence>
<keyword evidence="5" id="KW-0449">Lipoprotein</keyword>
<keyword evidence="9" id="KW-1133">Transmembrane helix</keyword>
<evidence type="ECO:0000256" key="3">
    <source>
        <dbReference type="ARBA" id="ARBA00023136"/>
    </source>
</evidence>
<evidence type="ECO:0000256" key="1">
    <source>
        <dbReference type="ARBA" id="ARBA00004459"/>
    </source>
</evidence>
<evidence type="ECO:0000256" key="8">
    <source>
        <dbReference type="PIRNR" id="PIRNR019714"/>
    </source>
</evidence>
<dbReference type="Proteomes" id="UP000054093">
    <property type="component" value="Unassembled WGS sequence"/>
</dbReference>
<sequence>MKYTRSFQRCIQIIRRIVQLKTWLIGMAIITLFAGCGPNIITTNNVPLRLAYQSKSPQARATNQEIILLKPTLRYSDNIAKEYANQFKKQIMLKIQAILNNRGYKTSILDVSDKDDLSFAQKKESYLGLELSGEVVLRPDPKTTEQKKSSPGLIFSTGMDVTKGVLLSMGYIKVVFIEPSSGEAIDSFMIDLSELDIKQPFIRSSRSEHTGGLLGSLYKGKDDSNDAVKTSLNKIFAEVMERIDTKVTRERIRSYARDIADLKAQHKY</sequence>
<evidence type="ECO:0000313" key="10">
    <source>
        <dbReference type="EMBL" id="EFX42161.1"/>
    </source>
</evidence>
<keyword evidence="3 8" id="KW-0472">Membrane</keyword>
<dbReference type="InterPro" id="IPR038531">
    <property type="entry name" value="NeuraminylLac-bd_hemagglutn_sf"/>
</dbReference>
<evidence type="ECO:0000313" key="11">
    <source>
        <dbReference type="Proteomes" id="UP000054093"/>
    </source>
</evidence>
<accession>E7G389</accession>
<keyword evidence="9" id="KW-0812">Transmembrane</keyword>
<proteinExistence type="predicted"/>
<evidence type="ECO:0000256" key="6">
    <source>
        <dbReference type="ARBA" id="ARBA00030949"/>
    </source>
</evidence>
<dbReference type="PIRSF" id="PIRSF019714">
    <property type="entry name" value="Neuraminyllac-bd_haemagglutn"/>
    <property type="match status" value="1"/>
</dbReference>
<comment type="subcellular location">
    <subcellularLocation>
        <location evidence="1">Cell outer membrane</location>
        <topology evidence="1">Lipid-anchor</topology>
    </subcellularLocation>
</comment>
<dbReference type="Pfam" id="PF05211">
    <property type="entry name" value="NLBH"/>
    <property type="match status" value="1"/>
</dbReference>
<evidence type="ECO:0000256" key="9">
    <source>
        <dbReference type="SAM" id="Phobius"/>
    </source>
</evidence>
<gene>
    <name evidence="10" type="primary">hpaA</name>
    <name evidence="10" type="ORF">HSUHS5_0398</name>
</gene>
<feature type="transmembrane region" description="Helical" evidence="9">
    <location>
        <begin position="20"/>
        <end position="41"/>
    </location>
</feature>
<dbReference type="RefSeq" id="WP_006565099.1">
    <property type="nucleotide sequence ID" value="NZ_ADHO01000064.1"/>
</dbReference>
<evidence type="ECO:0000256" key="5">
    <source>
        <dbReference type="ARBA" id="ARBA00023288"/>
    </source>
</evidence>
<dbReference type="SUPFAM" id="SSF159594">
    <property type="entry name" value="XCC0632-like"/>
    <property type="match status" value="1"/>
</dbReference>
<dbReference type="EMBL" id="ADHO01000064">
    <property type="protein sequence ID" value="EFX42161.1"/>
    <property type="molecule type" value="Genomic_DNA"/>
</dbReference>
<organism evidence="10 11">
    <name type="scientific">Helicobacter suis HS5</name>
    <dbReference type="NCBI Taxonomy" id="710394"/>
    <lineage>
        <taxon>Bacteria</taxon>
        <taxon>Pseudomonadati</taxon>
        <taxon>Campylobacterota</taxon>
        <taxon>Epsilonproteobacteria</taxon>
        <taxon>Campylobacterales</taxon>
        <taxon>Helicobacteraceae</taxon>
        <taxon>Helicobacter</taxon>
    </lineage>
</organism>
<protein>
    <recommendedName>
        <fullName evidence="2 8">Neuraminyllactose-binding hemagglutinin</fullName>
    </recommendedName>
    <alternativeName>
        <fullName evidence="7 8">Flagellar sheath adhesin</fullName>
    </alternativeName>
    <alternativeName>
        <fullName evidence="6 8">N-acetylneuraminyllactose-binding fibrillar hemagglutinin receptor-binding subunit</fullName>
    </alternativeName>
</protein>
<reference evidence="10 11" key="1">
    <citation type="journal article" date="2011" name="Vet. Res.">
        <title>Genome sequence of Helicobacter suis supports its role in gastric pathology.</title>
        <authorList>
            <person name="Vermoote M."/>
            <person name="Vandekerckhove T.T."/>
            <person name="Flahou B."/>
            <person name="Pasmans F."/>
            <person name="Smet A."/>
            <person name="De Groote D."/>
            <person name="Van Criekinge W."/>
            <person name="Ducatelle R."/>
            <person name="Haesebrouck F."/>
        </authorList>
    </citation>
    <scope>NUCLEOTIDE SEQUENCE [LARGE SCALE GENOMIC DNA]</scope>
    <source>
        <strain evidence="10 11">HS5</strain>
    </source>
</reference>
<dbReference type="Gene3D" id="3.30.160.180">
    <property type="entry name" value="Putative neuraminyllactose-binding hemagglutinin homolog like domain"/>
    <property type="match status" value="1"/>
</dbReference>
<dbReference type="AlphaFoldDB" id="E7G389"/>
<evidence type="ECO:0000256" key="4">
    <source>
        <dbReference type="ARBA" id="ARBA00023237"/>
    </source>
</evidence>
<dbReference type="GO" id="GO:0009279">
    <property type="term" value="C:cell outer membrane"/>
    <property type="evidence" value="ECO:0007669"/>
    <property type="project" value="UniProtKB-SubCell"/>
</dbReference>
<dbReference type="InterPro" id="IPR007876">
    <property type="entry name" value="NeuraminylLac-bd_hemagglutn"/>
</dbReference>